<dbReference type="Pfam" id="PF14436">
    <property type="entry name" value="EndoU_bacteria"/>
    <property type="match status" value="1"/>
</dbReference>
<proteinExistence type="predicted"/>
<dbReference type="InterPro" id="IPR002931">
    <property type="entry name" value="Transglutaminase-like"/>
</dbReference>
<dbReference type="SUPFAM" id="SSF54001">
    <property type="entry name" value="Cysteine proteinases"/>
    <property type="match status" value="1"/>
</dbReference>
<dbReference type="EMBL" id="LCRX01000008">
    <property type="protein sequence ID" value="KKW42330.1"/>
    <property type="molecule type" value="Genomic_DNA"/>
</dbReference>
<feature type="domain" description="Transglutaminase-like" evidence="3">
    <location>
        <begin position="266"/>
        <end position="327"/>
    </location>
</feature>
<dbReference type="InterPro" id="IPR038765">
    <property type="entry name" value="Papain-like_cys_pep_sf"/>
</dbReference>
<evidence type="ECO:0000313" key="6">
    <source>
        <dbReference type="Proteomes" id="UP000033870"/>
    </source>
</evidence>
<organism evidence="5 6">
    <name type="scientific">Candidatus Magasanikbacteria bacterium GW2011_GWA2_56_11</name>
    <dbReference type="NCBI Taxonomy" id="1619044"/>
    <lineage>
        <taxon>Bacteria</taxon>
        <taxon>Candidatus Magasanikiibacteriota</taxon>
    </lineage>
</organism>
<dbReference type="Pfam" id="PF01841">
    <property type="entry name" value="Transglut_core"/>
    <property type="match status" value="1"/>
</dbReference>
<name>A0A0G1YGK0_9BACT</name>
<dbReference type="Proteomes" id="UP000033870">
    <property type="component" value="Unassembled WGS sequence"/>
</dbReference>
<comment type="caution">
    <text evidence="5">The sequence shown here is derived from an EMBL/GenBank/DDBJ whole genome shotgun (WGS) entry which is preliminary data.</text>
</comment>
<gene>
    <name evidence="5" type="ORF">UY92_C0008G0026</name>
</gene>
<feature type="region of interest" description="Disordered" evidence="1">
    <location>
        <begin position="26"/>
        <end position="81"/>
    </location>
</feature>
<keyword evidence="2" id="KW-0732">Signal</keyword>
<feature type="domain" description="Bacterial EndoU nuclease" evidence="4">
    <location>
        <begin position="1404"/>
        <end position="1515"/>
    </location>
</feature>
<dbReference type="Gene3D" id="3.10.620.30">
    <property type="match status" value="1"/>
</dbReference>
<feature type="chain" id="PRO_5002541049" evidence="2">
    <location>
        <begin position="24"/>
        <end position="1519"/>
    </location>
</feature>
<feature type="compositionally biased region" description="Low complexity" evidence="1">
    <location>
        <begin position="57"/>
        <end position="77"/>
    </location>
</feature>
<sequence length="1519" mass="165876">MRRAIISFLALLMVLPTPLSALAQTSTDESQILPPPAESAVVPAGPLMGPESESADTTEPQPGETAAAPAAETAATPGRRRHYPEFMRALSASRRAKTVFSDTERTELKSDFEAFVAAEQERLDKLSVPASRERAYLKRLQKMHGAVDNTQVGRLGSLWQKVREAVGLDADGAVFEEEEPRGYRIPAQPARFSFPFETARVESLRDVTVSHEPSQNTSGLLESLSGRVRIQPVSAEDDDPYLPTLSDVQADDGEITITNEIRDLARALEFNPVKIFNFVRTNIRYEPYFGAKKGSAGCLAEGICNDTDAASLTIALLRAAGIPARYKKSIVVVETARLKELLGVDEVKTVYAAFAGNKVPIFTLGDTPQPEMLDEANLESETHLALEWTFPVAFYDYDERGGNFSNSLSLDELSSTAELQALLGSFPAKQWIPLDILIKPYARTKNEIVADSAGWGAQSFFASYLQYQGGLSPLAKYAADLKTQTGKDIAVAAYQSDRTGATSAFAVLPPSLPYVLGTGETGGTVIAPETWSVLPSARRFEITLTIKRESNNETVLAHTWFASAIANVPVDLVYAGFNAADEAVIASYGGIHATPAELAQLKPAITTQTERYEGGSPLSIGENLVMEFRYSRGGATIHTDEKFSAAGNHEGIYMVVSRVLADTLLDDDSDQDYASRVLLSGNAAIARSYLKRIEESAETIAKSLDYSYATEFARAVITQNRLLNPVNGVPSTFDFEGLTIDAASYINDYSNRGHYKTHRDAFRLLWGLEASYYEGRQFTDLAGLDAISTVIGLQYVSANPGAYTLHTINQANESVIDTLGLSDNTKANLHADVAKGNTIYTPDRPVEKGAFTGILYISLDPNWTGTYAIGEQVGQNGGWTIDDYQVASYQADGWFREFLFKYQPGATDKNRFVYQDMPAATASVLCTLSEATYNAIKSDSGWNDAYGHPCAKETKQFGLVSHTYILATDGAKFFAPEKYNYWVTRDAAQAIVQSQVSKPDGSKFKFNPIAGTYFYGASFAVYYQPTAAGSGAAWKVQDKILAKLSEIHYDPQLYYCAPANAYCVGGKKNWVLDKLGYPTEPQKSGAVSLAGTGGYYQTFIGGQVYVETDWFDEAYYVPGEIAQVFNSPQYELDGEVGTGGTFGWPLGDPKKVAGTLYQDFESGHRISSIGGLQDKAYKIVVEIDYGAGEYQDIFLDGFMDAFREADFYGFAVAFGEGVVINEVVKQVVKKFKGKVVTRVAVRWVPFLGWTIAGLETLAFAQQNKPLYDACQADPYTNPPSPILAGAKPAYYCGKLGAQAVIVALGAASDYVGTKINRLYVTSKAARLGKNKLFAKITDESKGTLVRGAFESNPDTRTSVAQLADRLGDSDLVKLANDPKLVKRLLTDQDFLIFNTASRDLGRYEHIFMGDAAGGWHYYPLGRPGSKITNKVTGKNGVYKGTVEIAVNGQPVEPKLSTFFPDSWTEKDVLTAINQAYNKRVRKPNTPNSFVATVNNVEIEMYIELNTNKIISAFPSNNNF</sequence>
<reference evidence="5 6" key="1">
    <citation type="journal article" date="2015" name="Nature">
        <title>rRNA introns, odd ribosomes, and small enigmatic genomes across a large radiation of phyla.</title>
        <authorList>
            <person name="Brown C.T."/>
            <person name="Hug L.A."/>
            <person name="Thomas B.C."/>
            <person name="Sharon I."/>
            <person name="Castelle C.J."/>
            <person name="Singh A."/>
            <person name="Wilkins M.J."/>
            <person name="Williams K.H."/>
            <person name="Banfield J.F."/>
        </authorList>
    </citation>
    <scope>NUCLEOTIDE SEQUENCE [LARGE SCALE GENOMIC DNA]</scope>
</reference>
<evidence type="ECO:0000256" key="1">
    <source>
        <dbReference type="SAM" id="MobiDB-lite"/>
    </source>
</evidence>
<accession>A0A0G1YGK0</accession>
<dbReference type="GO" id="GO:0004519">
    <property type="term" value="F:endonuclease activity"/>
    <property type="evidence" value="ECO:0007669"/>
    <property type="project" value="InterPro"/>
</dbReference>
<evidence type="ECO:0000259" key="3">
    <source>
        <dbReference type="Pfam" id="PF01841"/>
    </source>
</evidence>
<protein>
    <submittedName>
        <fullName evidence="5">Transglutaminase domain-containing protein</fullName>
    </submittedName>
</protein>
<evidence type="ECO:0000259" key="4">
    <source>
        <dbReference type="Pfam" id="PF14436"/>
    </source>
</evidence>
<dbReference type="InterPro" id="IPR029501">
    <property type="entry name" value="EndoU_bac"/>
</dbReference>
<evidence type="ECO:0000313" key="5">
    <source>
        <dbReference type="EMBL" id="KKW42330.1"/>
    </source>
</evidence>
<dbReference type="STRING" id="1619044.UY92_C0008G0026"/>
<feature type="signal peptide" evidence="2">
    <location>
        <begin position="1"/>
        <end position="23"/>
    </location>
</feature>
<dbReference type="PATRIC" id="fig|1619044.3.peg.648"/>
<evidence type="ECO:0000256" key="2">
    <source>
        <dbReference type="SAM" id="SignalP"/>
    </source>
</evidence>